<evidence type="ECO:0000313" key="2">
    <source>
        <dbReference type="Proteomes" id="UP000887575"/>
    </source>
</evidence>
<reference evidence="3" key="1">
    <citation type="submission" date="2024-02" db="UniProtKB">
        <authorList>
            <consortium name="WormBaseParasite"/>
        </authorList>
    </citation>
    <scope>IDENTIFICATION</scope>
</reference>
<dbReference type="WBParaSite" id="MBELARI_LOCUS20744">
    <property type="protein sequence ID" value="MBELARI_LOCUS20744"/>
    <property type="gene ID" value="MBELARI_LOCUS20744"/>
</dbReference>
<feature type="coiled-coil region" evidence="1">
    <location>
        <begin position="125"/>
        <end position="184"/>
    </location>
</feature>
<accession>A0AAF3F315</accession>
<feature type="coiled-coil region" evidence="1">
    <location>
        <begin position="32"/>
        <end position="101"/>
    </location>
</feature>
<dbReference type="AlphaFoldDB" id="A0AAF3F315"/>
<keyword evidence="1" id="KW-0175">Coiled coil</keyword>
<proteinExistence type="predicted"/>
<keyword evidence="2" id="KW-1185">Reference proteome</keyword>
<feature type="coiled-coil region" evidence="1">
    <location>
        <begin position="283"/>
        <end position="328"/>
    </location>
</feature>
<name>A0AAF3F315_9BILA</name>
<dbReference type="Proteomes" id="UP000887575">
    <property type="component" value="Unassembled WGS sequence"/>
</dbReference>
<organism evidence="2 3">
    <name type="scientific">Mesorhabditis belari</name>
    <dbReference type="NCBI Taxonomy" id="2138241"/>
    <lineage>
        <taxon>Eukaryota</taxon>
        <taxon>Metazoa</taxon>
        <taxon>Ecdysozoa</taxon>
        <taxon>Nematoda</taxon>
        <taxon>Chromadorea</taxon>
        <taxon>Rhabditida</taxon>
        <taxon>Rhabditina</taxon>
        <taxon>Rhabditomorpha</taxon>
        <taxon>Rhabditoidea</taxon>
        <taxon>Rhabditidae</taxon>
        <taxon>Mesorhabditinae</taxon>
        <taxon>Mesorhabditis</taxon>
    </lineage>
</organism>
<protein>
    <submittedName>
        <fullName evidence="3">Uncharacterized protein</fullName>
    </submittedName>
</protein>
<feature type="coiled-coil region" evidence="1">
    <location>
        <begin position="217"/>
        <end position="244"/>
    </location>
</feature>
<evidence type="ECO:0000313" key="3">
    <source>
        <dbReference type="WBParaSite" id="MBELARI_LOCUS20744"/>
    </source>
</evidence>
<sequence length="333" mass="39238">MNSEIGLDLRPKGGLPTSEELLVLLEKQDVMLESLMLEVQTCREEVDRLKRENIQIERDGNQARSDQMETGEKLREAINLLDIQKNLTTDLEKEIEKMRHDATLMNPVGKVLEFEAKTRELEFSLDREKRSTDALKNEIHDLKRQKEELKSDLENSWEHRKDLAANLNEKMEILSRELTEEKIRNQAARLHDEELNGKMKAELEILKERENFFETHNKQLAQDVQGLRKERAVMMNRIKILNDENVSLRTKVLRFTGDDDLVETNKGETKAFEKLISDQAHLIAALREECKLLANKLEDERKEYRSERKISRKEKKELEQRLERLLLIEKSEK</sequence>
<evidence type="ECO:0000256" key="1">
    <source>
        <dbReference type="SAM" id="Coils"/>
    </source>
</evidence>